<evidence type="ECO:0000256" key="1">
    <source>
        <dbReference type="SAM" id="Phobius"/>
    </source>
</evidence>
<dbReference type="AlphaFoldDB" id="A0A0G1QS39"/>
<feature type="domain" description="DUF5652" evidence="2">
    <location>
        <begin position="16"/>
        <end position="73"/>
    </location>
</feature>
<dbReference type="Pfam" id="PF18893">
    <property type="entry name" value="DUF5652"/>
    <property type="match status" value="1"/>
</dbReference>
<evidence type="ECO:0000313" key="3">
    <source>
        <dbReference type="EMBL" id="KKU47724.1"/>
    </source>
</evidence>
<dbReference type="InterPro" id="IPR043712">
    <property type="entry name" value="DUF5652"/>
</dbReference>
<reference evidence="3 4" key="1">
    <citation type="journal article" date="2015" name="Nature">
        <title>rRNA introns, odd ribosomes, and small enigmatic genomes across a large radiation of phyla.</title>
        <authorList>
            <person name="Brown C.T."/>
            <person name="Hug L.A."/>
            <person name="Thomas B.C."/>
            <person name="Sharon I."/>
            <person name="Castelle C.J."/>
            <person name="Singh A."/>
            <person name="Wilkins M.J."/>
            <person name="Williams K.H."/>
            <person name="Banfield J.F."/>
        </authorList>
    </citation>
    <scope>NUCLEOTIDE SEQUENCE [LARGE SCALE GENOMIC DNA]</scope>
</reference>
<accession>A0A0G1QS39</accession>
<keyword evidence="1" id="KW-1133">Transmembrane helix</keyword>
<evidence type="ECO:0000259" key="2">
    <source>
        <dbReference type="Pfam" id="PF18893"/>
    </source>
</evidence>
<organism evidence="3 4">
    <name type="scientific">Candidatus Woesebacteria bacterium GW2011_GWF2_46_8</name>
    <dbReference type="NCBI Taxonomy" id="1618604"/>
    <lineage>
        <taxon>Bacteria</taxon>
        <taxon>Candidatus Woeseibacteriota</taxon>
    </lineage>
</organism>
<gene>
    <name evidence="3" type="ORF">UX67_C0030G0002</name>
</gene>
<feature type="transmembrane region" description="Helical" evidence="1">
    <location>
        <begin position="46"/>
        <end position="67"/>
    </location>
</feature>
<dbReference type="Proteomes" id="UP000034831">
    <property type="component" value="Unassembled WGS sequence"/>
</dbReference>
<keyword evidence="1" id="KW-0812">Transmembrane</keyword>
<proteinExistence type="predicted"/>
<keyword evidence="1" id="KW-0472">Membrane</keyword>
<evidence type="ECO:0000313" key="4">
    <source>
        <dbReference type="Proteomes" id="UP000034831"/>
    </source>
</evidence>
<feature type="transmembrane region" description="Helical" evidence="1">
    <location>
        <begin position="12"/>
        <end position="34"/>
    </location>
</feature>
<sequence length="73" mass="8529">MRTLNKELFLGPIANFPTVLVVVLIVWSLFWKGLSMWKAARNNQSWWYVALLIVSTGGILEIIYLAFFQKKRK</sequence>
<comment type="caution">
    <text evidence="3">The sequence shown here is derived from an EMBL/GenBank/DDBJ whole genome shotgun (WGS) entry which is preliminary data.</text>
</comment>
<protein>
    <recommendedName>
        <fullName evidence="2">DUF5652 domain-containing protein</fullName>
    </recommendedName>
</protein>
<dbReference type="EMBL" id="LCNC01000030">
    <property type="protein sequence ID" value="KKU47724.1"/>
    <property type="molecule type" value="Genomic_DNA"/>
</dbReference>
<name>A0A0G1QS39_9BACT</name>